<dbReference type="InterPro" id="IPR036390">
    <property type="entry name" value="WH_DNA-bd_sf"/>
</dbReference>
<comment type="subcellular location">
    <subcellularLocation>
        <location evidence="1">Cytoplasm</location>
    </subcellularLocation>
</comment>
<dbReference type="InterPro" id="IPR005225">
    <property type="entry name" value="Small_GTP-bd"/>
</dbReference>
<dbReference type="CDD" id="cd04171">
    <property type="entry name" value="SelB"/>
    <property type="match status" value="1"/>
</dbReference>
<evidence type="ECO:0000256" key="7">
    <source>
        <dbReference type="ARBA" id="ARBA00025526"/>
    </source>
</evidence>
<keyword evidence="5" id="KW-0648">Protein biosynthesis</keyword>
<comment type="caution">
    <text evidence="10">The sequence shown here is derived from an EMBL/GenBank/DDBJ whole genome shotgun (WGS) entry which is preliminary data.</text>
</comment>
<dbReference type="SUPFAM" id="SSF52540">
    <property type="entry name" value="P-loop containing nucleoside triphosphate hydrolases"/>
    <property type="match status" value="1"/>
</dbReference>
<dbReference type="SUPFAM" id="SSF50465">
    <property type="entry name" value="EF-Tu/eEF-1alpha/eIF2-gamma C-terminal domain"/>
    <property type="match status" value="1"/>
</dbReference>
<reference evidence="10 11" key="1">
    <citation type="submission" date="2016-12" db="EMBL/GenBank/DDBJ databases">
        <title>Comparative genomics of Bartonella apis.</title>
        <authorList>
            <person name="Engel P."/>
        </authorList>
    </citation>
    <scope>NUCLEOTIDE SEQUENCE [LARGE SCALE GENOMIC DNA]</scope>
    <source>
        <strain evidence="10 11">PEB0149</strain>
    </source>
</reference>
<dbReference type="InterPro" id="IPR000795">
    <property type="entry name" value="T_Tr_GTP-bd_dom"/>
</dbReference>
<dbReference type="Gene3D" id="1.10.10.10">
    <property type="entry name" value="Winged helix-like DNA-binding domain superfamily/Winged helix DNA-binding domain"/>
    <property type="match status" value="3"/>
</dbReference>
<evidence type="ECO:0000256" key="2">
    <source>
        <dbReference type="ARBA" id="ARBA00015953"/>
    </source>
</evidence>
<dbReference type="GO" id="GO:0004020">
    <property type="term" value="F:adenylylsulfate kinase activity"/>
    <property type="evidence" value="ECO:0007669"/>
    <property type="project" value="UniProtKB-EC"/>
</dbReference>
<dbReference type="SUPFAM" id="SSF46785">
    <property type="entry name" value="Winged helix' DNA-binding domain"/>
    <property type="match status" value="3"/>
</dbReference>
<dbReference type="InterPro" id="IPR004535">
    <property type="entry name" value="Transl_elong_SelB"/>
</dbReference>
<dbReference type="SUPFAM" id="SSF50447">
    <property type="entry name" value="Translation proteins"/>
    <property type="match status" value="1"/>
</dbReference>
<dbReference type="Pfam" id="PF09106">
    <property type="entry name" value="WHD_2nd_SelB"/>
    <property type="match status" value="1"/>
</dbReference>
<dbReference type="GO" id="GO:0003924">
    <property type="term" value="F:GTPase activity"/>
    <property type="evidence" value="ECO:0007669"/>
    <property type="project" value="InterPro"/>
</dbReference>
<evidence type="ECO:0000256" key="4">
    <source>
        <dbReference type="ARBA" id="ARBA00022741"/>
    </source>
</evidence>
<evidence type="ECO:0000256" key="1">
    <source>
        <dbReference type="ARBA" id="ARBA00004496"/>
    </source>
</evidence>
<proteinExistence type="predicted"/>
<dbReference type="InterPro" id="IPR050055">
    <property type="entry name" value="EF-Tu_GTPase"/>
</dbReference>
<dbReference type="InterPro" id="IPR048931">
    <property type="entry name" value="WHD_2nd_SelB_bact"/>
</dbReference>
<dbReference type="GO" id="GO:0003746">
    <property type="term" value="F:translation elongation factor activity"/>
    <property type="evidence" value="ECO:0007669"/>
    <property type="project" value="UniProtKB-KW"/>
</dbReference>
<evidence type="ECO:0000313" key="10">
    <source>
        <dbReference type="EMBL" id="OLY44128.1"/>
    </source>
</evidence>
<sequence>MIIGTAGHIDHGKTALVRALTGIDTDRLPQEKQRGITIELGFAYQTLKNGERIGFVDVPGHEKLIHTMLTGAGSIDYVMLVVAADDGIMPQTREHFEILKLMGVKHGVVVITRIDLVDKERVEALKAELHEFLKGSFLENAPIFPVSSLTGEGIPALREEIENAASHLKKRVSCGRFRHAIDRCFVLSGAGTVVTGTVLSGEASTNDLMVIAPDHLTARLRSIHVQDEVSNKARTGDRAALNIVGDAINKDTVKRGMMVIDPFLDKPSQRFDVRLTILPSEPKPLKQWFPVHLHHGSLETNARLVFLSQDTMKAGETAYVQIISDKAVIAATGDRFVIRDTSASRTIGGGIILDPLAPERHRRAPERFKFLAAMEKEDNLQALSAILALPPYGIDWLYFCRARNLSEVEAGKLLSSGHFVVLEHGQERFVMEQQQEQRLQKAIVDYLVEFHKNEPDLFGVGLEKLRRDVAREIRAPYFRDLLQNEIDKGRLKIRGAWVGLAGHEAKLSPEDEAIWQRVYKVLKGQERFRPPRTRDFAQELGIDENHMRQILKSCARMGRVYEVAQDYFFPREVLAEIIMIMRDIAEKKEKHEFVAADLRDRLNNGRKVSIFLLEFFDRHGVTIRKGDIRRLNPHRLDLFADS</sequence>
<dbReference type="InterPro" id="IPR027417">
    <property type="entry name" value="P-loop_NTPase"/>
</dbReference>
<evidence type="ECO:0000259" key="9">
    <source>
        <dbReference type="PROSITE" id="PS51722"/>
    </source>
</evidence>
<evidence type="ECO:0000313" key="11">
    <source>
        <dbReference type="Proteomes" id="UP000187344"/>
    </source>
</evidence>
<evidence type="ECO:0000256" key="8">
    <source>
        <dbReference type="ARBA" id="ARBA00031615"/>
    </source>
</evidence>
<dbReference type="InterPro" id="IPR036388">
    <property type="entry name" value="WH-like_DNA-bd_sf"/>
</dbReference>
<dbReference type="InterPro" id="IPR015191">
    <property type="entry name" value="SelB_WHD4"/>
</dbReference>
<dbReference type="NCBIfam" id="TIGR00475">
    <property type="entry name" value="selB"/>
    <property type="match status" value="1"/>
</dbReference>
<keyword evidence="3" id="KW-0963">Cytoplasm</keyword>
<keyword evidence="11" id="KW-1185">Reference proteome</keyword>
<dbReference type="PROSITE" id="PS51722">
    <property type="entry name" value="G_TR_2"/>
    <property type="match status" value="1"/>
</dbReference>
<dbReference type="NCBIfam" id="TIGR00231">
    <property type="entry name" value="small_GTP"/>
    <property type="match status" value="1"/>
</dbReference>
<name>A0A1R0FB35_9HYPH</name>
<dbReference type="InterPro" id="IPR009001">
    <property type="entry name" value="Transl_elong_EF1A/Init_IF2_C"/>
</dbReference>
<dbReference type="Pfam" id="PF09107">
    <property type="entry name" value="WHD_3rd_SelB"/>
    <property type="match status" value="1"/>
</dbReference>
<dbReference type="Pfam" id="PF21214">
    <property type="entry name" value="WHD_2nd_SelB_bact"/>
    <property type="match status" value="1"/>
</dbReference>
<feature type="domain" description="Tr-type G" evidence="9">
    <location>
        <begin position="1"/>
        <end position="169"/>
    </location>
</feature>
<keyword evidence="10" id="KW-0251">Elongation factor</keyword>
<dbReference type="Pfam" id="PF00009">
    <property type="entry name" value="GTP_EFTU"/>
    <property type="match status" value="1"/>
</dbReference>
<dbReference type="PANTHER" id="PTHR43721">
    <property type="entry name" value="ELONGATION FACTOR TU-RELATED"/>
    <property type="match status" value="1"/>
</dbReference>
<dbReference type="GO" id="GO:0005525">
    <property type="term" value="F:GTP binding"/>
    <property type="evidence" value="ECO:0007669"/>
    <property type="project" value="UniProtKB-KW"/>
</dbReference>
<gene>
    <name evidence="10" type="ORF">PEB0149_015940</name>
</gene>
<dbReference type="InterPro" id="IPR015190">
    <property type="entry name" value="Elong_fac_SelB-wing-hlx_typ-2"/>
</dbReference>
<dbReference type="AlphaFoldDB" id="A0A1R0FB35"/>
<dbReference type="PANTHER" id="PTHR43721:SF11">
    <property type="entry name" value="SELENOCYSTEINE-SPECIFIC ELONGATION FACTOR"/>
    <property type="match status" value="1"/>
</dbReference>
<keyword evidence="6" id="KW-0342">GTP-binding</keyword>
<organism evidence="10 11">
    <name type="scientific">Bartonella apis</name>
    <dbReference type="NCBI Taxonomy" id="1686310"/>
    <lineage>
        <taxon>Bacteria</taxon>
        <taxon>Pseudomonadati</taxon>
        <taxon>Pseudomonadota</taxon>
        <taxon>Alphaproteobacteria</taxon>
        <taxon>Hyphomicrobiales</taxon>
        <taxon>Bartonellaceae</taxon>
        <taxon>Bartonella</taxon>
    </lineage>
</organism>
<dbReference type="InterPro" id="IPR009000">
    <property type="entry name" value="Transl_B-barrel_sf"/>
</dbReference>
<dbReference type="PRINTS" id="PR00315">
    <property type="entry name" value="ELONGATNFCT"/>
</dbReference>
<dbReference type="Gene3D" id="2.40.30.10">
    <property type="entry name" value="Translation factors"/>
    <property type="match status" value="1"/>
</dbReference>
<dbReference type="InterPro" id="IPR057335">
    <property type="entry name" value="Beta-barrel_SelB"/>
</dbReference>
<dbReference type="FunFam" id="3.40.50.300:FF:001064">
    <property type="entry name" value="Selenocysteine-specific translation elongation factor"/>
    <property type="match status" value="1"/>
</dbReference>
<dbReference type="GO" id="GO:0001514">
    <property type="term" value="P:selenocysteine incorporation"/>
    <property type="evidence" value="ECO:0007669"/>
    <property type="project" value="InterPro"/>
</dbReference>
<evidence type="ECO:0000256" key="6">
    <source>
        <dbReference type="ARBA" id="ARBA00023134"/>
    </source>
</evidence>
<dbReference type="Pfam" id="PF25461">
    <property type="entry name" value="Beta-barrel_SelB"/>
    <property type="match status" value="1"/>
</dbReference>
<evidence type="ECO:0000256" key="3">
    <source>
        <dbReference type="ARBA" id="ARBA00022490"/>
    </source>
</evidence>
<dbReference type="GO" id="GO:0005737">
    <property type="term" value="C:cytoplasm"/>
    <property type="evidence" value="ECO:0007669"/>
    <property type="project" value="UniProtKB-SubCell"/>
</dbReference>
<evidence type="ECO:0000256" key="5">
    <source>
        <dbReference type="ARBA" id="ARBA00022917"/>
    </source>
</evidence>
<dbReference type="GO" id="GO:0003723">
    <property type="term" value="F:RNA binding"/>
    <property type="evidence" value="ECO:0007669"/>
    <property type="project" value="InterPro"/>
</dbReference>
<accession>A0A1R0FB35</accession>
<dbReference type="Proteomes" id="UP000187344">
    <property type="component" value="Unassembled WGS sequence"/>
</dbReference>
<keyword evidence="4" id="KW-0547">Nucleotide-binding</keyword>
<dbReference type="OrthoDB" id="9803139at2"/>
<comment type="function">
    <text evidence="7">Translation factor necessary for the incorporation of selenocysteine into proteins. It probably replaces EF-Tu for the insertion of selenocysteine directed by the UGA codon. SelB binds GTP and GDP.</text>
</comment>
<dbReference type="EMBL" id="LXYT01000001">
    <property type="protein sequence ID" value="OLY44128.1"/>
    <property type="molecule type" value="Genomic_DNA"/>
</dbReference>
<dbReference type="RefSeq" id="WP_083639741.1">
    <property type="nucleotide sequence ID" value="NZ_CALYQA010000002.1"/>
</dbReference>
<dbReference type="Gene3D" id="3.40.50.300">
    <property type="entry name" value="P-loop containing nucleotide triphosphate hydrolases"/>
    <property type="match status" value="1"/>
</dbReference>
<protein>
    <recommendedName>
        <fullName evidence="2">Selenocysteine-specific elongation factor</fullName>
    </recommendedName>
    <alternativeName>
        <fullName evidence="8">SelB translation factor</fullName>
    </alternativeName>
</protein>
<dbReference type="CDD" id="cd15491">
    <property type="entry name" value="selB_III"/>
    <property type="match status" value="1"/>
</dbReference>